<name>A0AAV7R355_PLEWA</name>
<evidence type="ECO:0000313" key="4">
    <source>
        <dbReference type="Proteomes" id="UP001066276"/>
    </source>
</evidence>
<gene>
    <name evidence="3" type="ORF">NDU88_012999</name>
</gene>
<evidence type="ECO:0000256" key="2">
    <source>
        <dbReference type="SAM" id="SignalP"/>
    </source>
</evidence>
<reference evidence="3" key="1">
    <citation type="journal article" date="2022" name="bioRxiv">
        <title>Sequencing and chromosome-scale assembly of the giantPleurodeles waltlgenome.</title>
        <authorList>
            <person name="Brown T."/>
            <person name="Elewa A."/>
            <person name="Iarovenko S."/>
            <person name="Subramanian E."/>
            <person name="Araus A.J."/>
            <person name="Petzold A."/>
            <person name="Susuki M."/>
            <person name="Suzuki K.-i.T."/>
            <person name="Hayashi T."/>
            <person name="Toyoda A."/>
            <person name="Oliveira C."/>
            <person name="Osipova E."/>
            <person name="Leigh N.D."/>
            <person name="Simon A."/>
            <person name="Yun M.H."/>
        </authorList>
    </citation>
    <scope>NUCLEOTIDE SEQUENCE</scope>
    <source>
        <strain evidence="3">20211129_DDA</strain>
        <tissue evidence="3">Liver</tissue>
    </source>
</reference>
<feature type="region of interest" description="Disordered" evidence="1">
    <location>
        <begin position="109"/>
        <end position="136"/>
    </location>
</feature>
<proteinExistence type="predicted"/>
<feature type="chain" id="PRO_5043877148" evidence="2">
    <location>
        <begin position="23"/>
        <end position="199"/>
    </location>
</feature>
<feature type="signal peptide" evidence="2">
    <location>
        <begin position="1"/>
        <end position="22"/>
    </location>
</feature>
<sequence length="199" mass="20357">MSGPVGPISAAWALSLLCGCRAGWPLVPLGPEGASGAPCEPKEREAGAAESADPGAPGRRLRLEGAEGRGLVRVVSPGLTDCWLDAGGAAAPLEGAVPLRRRAARVGGPVEAWSRGPGDARASLLGPSGGNPKEERERIRGLGGRLELVLGSLRGAVHQCRSPALRAAREGLTKSRGERCCKEAHGLSCDGRLVASVRV</sequence>
<keyword evidence="4" id="KW-1185">Reference proteome</keyword>
<keyword evidence="2" id="KW-0732">Signal</keyword>
<evidence type="ECO:0000256" key="1">
    <source>
        <dbReference type="SAM" id="MobiDB-lite"/>
    </source>
</evidence>
<feature type="region of interest" description="Disordered" evidence="1">
    <location>
        <begin position="34"/>
        <end position="61"/>
    </location>
</feature>
<comment type="caution">
    <text evidence="3">The sequence shown here is derived from an EMBL/GenBank/DDBJ whole genome shotgun (WGS) entry which is preliminary data.</text>
</comment>
<dbReference type="Proteomes" id="UP001066276">
    <property type="component" value="Chromosome 6"/>
</dbReference>
<dbReference type="AlphaFoldDB" id="A0AAV7R355"/>
<dbReference type="EMBL" id="JANPWB010000010">
    <property type="protein sequence ID" value="KAJ1146738.1"/>
    <property type="molecule type" value="Genomic_DNA"/>
</dbReference>
<protein>
    <submittedName>
        <fullName evidence="3">Uncharacterized protein</fullName>
    </submittedName>
</protein>
<accession>A0AAV7R355</accession>
<organism evidence="3 4">
    <name type="scientific">Pleurodeles waltl</name>
    <name type="common">Iberian ribbed newt</name>
    <dbReference type="NCBI Taxonomy" id="8319"/>
    <lineage>
        <taxon>Eukaryota</taxon>
        <taxon>Metazoa</taxon>
        <taxon>Chordata</taxon>
        <taxon>Craniata</taxon>
        <taxon>Vertebrata</taxon>
        <taxon>Euteleostomi</taxon>
        <taxon>Amphibia</taxon>
        <taxon>Batrachia</taxon>
        <taxon>Caudata</taxon>
        <taxon>Salamandroidea</taxon>
        <taxon>Salamandridae</taxon>
        <taxon>Pleurodelinae</taxon>
        <taxon>Pleurodeles</taxon>
    </lineage>
</organism>
<evidence type="ECO:0000313" key="3">
    <source>
        <dbReference type="EMBL" id="KAJ1146738.1"/>
    </source>
</evidence>